<dbReference type="AlphaFoldDB" id="A0A7V5H4L7"/>
<proteinExistence type="predicted"/>
<evidence type="ECO:0000313" key="1">
    <source>
        <dbReference type="EMBL" id="HHE55764.1"/>
    </source>
</evidence>
<gene>
    <name evidence="1" type="ORF">ENL21_08275</name>
</gene>
<comment type="caution">
    <text evidence="1">The sequence shown here is derived from an EMBL/GenBank/DDBJ whole genome shotgun (WGS) entry which is preliminary data.</text>
</comment>
<name>A0A7V5H4L7_CALAY</name>
<accession>A0A7V5H4L7</accession>
<feature type="non-terminal residue" evidence="1">
    <location>
        <position position="282"/>
    </location>
</feature>
<sequence length="282" mass="32283">MKNIYLGLIVFLTALLLSCKQENKFSDFNFSDYTDVLDIVNTPKASTDWDCFCFSDQGAWFGFGISEESGFSGPFLMLNGEWVSSKIISLSLKTAGRNLNLESMARTAHFYPGWLEEELYNEKLSIRQHLFFYNSNSAIIFSEIKNRSSMPITYFPEWKGSVFDSSGFSLIQQSKKEIRIAIKDNEEFLTIIPVSGEVQKVKIGQNKSYFFTLKPFTLDSGAKKILAVAVTMNSADIPDLPENLLQVQSAFQKTQQRWKSYLNQIFLNKSNYWSEKSLRRLA</sequence>
<organism evidence="1">
    <name type="scientific">Caldithrix abyssi</name>
    <dbReference type="NCBI Taxonomy" id="187145"/>
    <lineage>
        <taxon>Bacteria</taxon>
        <taxon>Pseudomonadati</taxon>
        <taxon>Calditrichota</taxon>
        <taxon>Calditrichia</taxon>
        <taxon>Calditrichales</taxon>
        <taxon>Calditrichaceae</taxon>
        <taxon>Caldithrix</taxon>
    </lineage>
</organism>
<reference evidence="1" key="1">
    <citation type="journal article" date="2020" name="mSystems">
        <title>Genome- and Community-Level Interaction Insights into Carbon Utilization and Element Cycling Functions of Hydrothermarchaeota in Hydrothermal Sediment.</title>
        <authorList>
            <person name="Zhou Z."/>
            <person name="Liu Y."/>
            <person name="Xu W."/>
            <person name="Pan J."/>
            <person name="Luo Z.H."/>
            <person name="Li M."/>
        </authorList>
    </citation>
    <scope>NUCLEOTIDE SEQUENCE [LARGE SCALE GENOMIC DNA]</scope>
    <source>
        <strain evidence="1">HyVt-76</strain>
    </source>
</reference>
<dbReference type="PROSITE" id="PS51257">
    <property type="entry name" value="PROKAR_LIPOPROTEIN"/>
    <property type="match status" value="1"/>
</dbReference>
<dbReference type="Gene3D" id="2.70.98.50">
    <property type="entry name" value="putative glycoside hydrolase family protein from bacillus halodurans"/>
    <property type="match status" value="1"/>
</dbReference>
<dbReference type="Proteomes" id="UP000886111">
    <property type="component" value="Unassembled WGS sequence"/>
</dbReference>
<protein>
    <submittedName>
        <fullName evidence="1">Uncharacterized protein</fullName>
    </submittedName>
</protein>
<dbReference type="EMBL" id="DRTD01000611">
    <property type="protein sequence ID" value="HHE55764.1"/>
    <property type="molecule type" value="Genomic_DNA"/>
</dbReference>